<keyword evidence="3" id="KW-1185">Reference proteome</keyword>
<feature type="transmembrane region" description="Helical" evidence="1">
    <location>
        <begin position="14"/>
        <end position="35"/>
    </location>
</feature>
<reference evidence="2 3" key="1">
    <citation type="journal article" date="2012" name="Environ. Microbiol.">
        <title>The genome sequence of Desulfatibacillum alkenivorans AK-01: a blueprint for anaerobic alkane oxidation.</title>
        <authorList>
            <person name="Callaghan A.V."/>
            <person name="Morris B.E."/>
            <person name="Pereira I.A."/>
            <person name="McInerney M.J."/>
            <person name="Austin R.N."/>
            <person name="Groves J.T."/>
            <person name="Kukor J.J."/>
            <person name="Suflita J.M."/>
            <person name="Young L.Y."/>
            <person name="Zylstra G.J."/>
            <person name="Wawrik B."/>
        </authorList>
    </citation>
    <scope>NUCLEOTIDE SEQUENCE [LARGE SCALE GENOMIC DNA]</scope>
    <source>
        <strain evidence="2 3">AK-01</strain>
    </source>
</reference>
<dbReference type="Proteomes" id="UP000000739">
    <property type="component" value="Chromosome"/>
</dbReference>
<evidence type="ECO:0000313" key="2">
    <source>
        <dbReference type="EMBL" id="ACL06925.1"/>
    </source>
</evidence>
<name>B8FEE4_DESAL</name>
<dbReference type="HOGENOM" id="CLU_1746658_0_0_7"/>
<organism evidence="2 3">
    <name type="scientific">Desulfatibacillum aliphaticivorans</name>
    <dbReference type="NCBI Taxonomy" id="218208"/>
    <lineage>
        <taxon>Bacteria</taxon>
        <taxon>Pseudomonadati</taxon>
        <taxon>Thermodesulfobacteriota</taxon>
        <taxon>Desulfobacteria</taxon>
        <taxon>Desulfobacterales</taxon>
        <taxon>Desulfatibacillaceae</taxon>
        <taxon>Desulfatibacillum</taxon>
    </lineage>
</organism>
<sequence>MKKISQGVPFTQKILFPATLLGIGVYALLAVLDVFHDGSSPFVLLVPMGFAALFFIMIKMEAFSLFEEVFEDGETLVFKKDGKCVRIPFSEIEKIQYETFWRPLKVRVNTTYKTEFGKVLRFYPPRVGYFYEYDHDVKDLMDHINNHND</sequence>
<keyword evidence="1" id="KW-0472">Membrane</keyword>
<keyword evidence="1" id="KW-0812">Transmembrane</keyword>
<gene>
    <name evidence="2" type="ordered locus">Dalk_5255</name>
</gene>
<keyword evidence="1" id="KW-1133">Transmembrane helix</keyword>
<protein>
    <submittedName>
        <fullName evidence="2">Uncharacterized protein</fullName>
    </submittedName>
</protein>
<accession>B8FEE4</accession>
<evidence type="ECO:0000256" key="1">
    <source>
        <dbReference type="SAM" id="Phobius"/>
    </source>
</evidence>
<proteinExistence type="predicted"/>
<dbReference type="RefSeq" id="WP_015949957.1">
    <property type="nucleotide sequence ID" value="NC_011768.1"/>
</dbReference>
<dbReference type="EMBL" id="CP001322">
    <property type="protein sequence ID" value="ACL06925.1"/>
    <property type="molecule type" value="Genomic_DNA"/>
</dbReference>
<evidence type="ECO:0000313" key="3">
    <source>
        <dbReference type="Proteomes" id="UP000000739"/>
    </source>
</evidence>
<dbReference type="AlphaFoldDB" id="B8FEE4"/>
<dbReference type="KEGG" id="dal:Dalk_5255"/>
<feature type="transmembrane region" description="Helical" evidence="1">
    <location>
        <begin position="41"/>
        <end position="58"/>
    </location>
</feature>